<keyword evidence="4" id="KW-1185">Reference proteome</keyword>
<dbReference type="Proteomes" id="UP000273145">
    <property type="component" value="Chromosome"/>
</dbReference>
<dbReference type="EMBL" id="CP034248">
    <property type="protein sequence ID" value="AZK48214.1"/>
    <property type="molecule type" value="Genomic_DNA"/>
</dbReference>
<organism evidence="3 4">
    <name type="scientific">Paenibacillus lentus</name>
    <dbReference type="NCBI Taxonomy" id="1338368"/>
    <lineage>
        <taxon>Bacteria</taxon>
        <taxon>Bacillati</taxon>
        <taxon>Bacillota</taxon>
        <taxon>Bacilli</taxon>
        <taxon>Bacillales</taxon>
        <taxon>Paenibacillaceae</taxon>
        <taxon>Paenibacillus</taxon>
    </lineage>
</organism>
<feature type="signal peptide" evidence="1">
    <location>
        <begin position="1"/>
        <end position="28"/>
    </location>
</feature>
<dbReference type="PROSITE" id="PS51257">
    <property type="entry name" value="PROKAR_LIPOPROTEIN"/>
    <property type="match status" value="1"/>
</dbReference>
<keyword evidence="1" id="KW-0732">Signal</keyword>
<proteinExistence type="predicted"/>
<reference evidence="3 4" key="1">
    <citation type="submission" date="2018-11" db="EMBL/GenBank/DDBJ databases">
        <title>Genome sequencing of Paenibacillus lentus DSM25539(T).</title>
        <authorList>
            <person name="Kook J.-K."/>
            <person name="Park S.-N."/>
            <person name="Lim Y.K."/>
        </authorList>
    </citation>
    <scope>NUCLEOTIDE SEQUENCE [LARGE SCALE GENOMIC DNA]</scope>
    <source>
        <strain evidence="3 4">DSM 25539</strain>
    </source>
</reference>
<evidence type="ECO:0000313" key="4">
    <source>
        <dbReference type="Proteomes" id="UP000273145"/>
    </source>
</evidence>
<dbReference type="Pfam" id="PF13473">
    <property type="entry name" value="Cupredoxin_1"/>
    <property type="match status" value="1"/>
</dbReference>
<evidence type="ECO:0000259" key="2">
    <source>
        <dbReference type="Pfam" id="PF13473"/>
    </source>
</evidence>
<gene>
    <name evidence="3" type="ORF">EIM92_20230</name>
</gene>
<evidence type="ECO:0000313" key="3">
    <source>
        <dbReference type="EMBL" id="AZK48214.1"/>
    </source>
</evidence>
<dbReference type="Gene3D" id="2.60.40.420">
    <property type="entry name" value="Cupredoxins - blue copper proteins"/>
    <property type="match status" value="1"/>
</dbReference>
<dbReference type="RefSeq" id="WP_125084375.1">
    <property type="nucleotide sequence ID" value="NZ_CP034248.1"/>
</dbReference>
<feature type="domain" description="EfeO-type cupredoxin-like" evidence="2">
    <location>
        <begin position="14"/>
        <end position="107"/>
    </location>
</feature>
<feature type="chain" id="PRO_5018539893" evidence="1">
    <location>
        <begin position="29"/>
        <end position="123"/>
    </location>
</feature>
<protein>
    <submittedName>
        <fullName evidence="3">Cytochrome C oxidase subunit II</fullName>
    </submittedName>
</protein>
<dbReference type="InterPro" id="IPR028096">
    <property type="entry name" value="EfeO_Cupredoxin"/>
</dbReference>
<dbReference type="OrthoDB" id="279535at2"/>
<sequence>MKKAIAFALSSMLLIFLAACGSSSNGTAEESDLTPESEIIIEATNYKFDQEEYRVKKDSPVKITFKNVEGNHGIIIPGLKVELKGKTQSKVVVPKEAGEYEIACSIMCGAGHSTMVSKLIVEE</sequence>
<dbReference type="KEGG" id="plen:EIM92_20230"/>
<dbReference type="InterPro" id="IPR008972">
    <property type="entry name" value="Cupredoxin"/>
</dbReference>
<accession>A0A3Q8S6B2</accession>
<dbReference type="SUPFAM" id="SSF49503">
    <property type="entry name" value="Cupredoxins"/>
    <property type="match status" value="1"/>
</dbReference>
<evidence type="ECO:0000256" key="1">
    <source>
        <dbReference type="SAM" id="SignalP"/>
    </source>
</evidence>
<name>A0A3Q8S6B2_9BACL</name>
<dbReference type="AlphaFoldDB" id="A0A3Q8S6B2"/>